<dbReference type="Proteomes" id="UP001596016">
    <property type="component" value="Unassembled WGS sequence"/>
</dbReference>
<name>A0ABW0H124_9HYPH</name>
<dbReference type="PROSITE" id="PS51318">
    <property type="entry name" value="TAT"/>
    <property type="match status" value="1"/>
</dbReference>
<evidence type="ECO:0000256" key="8">
    <source>
        <dbReference type="ARBA" id="ARBA00022842"/>
    </source>
</evidence>
<comment type="cofactor">
    <cofactor evidence="1">
        <name>Mg(2+)</name>
        <dbReference type="ChEBI" id="CHEBI:18420"/>
    </cofactor>
</comment>
<dbReference type="RefSeq" id="WP_378230506.1">
    <property type="nucleotide sequence ID" value="NZ_JBHSLL010000051.1"/>
</dbReference>
<dbReference type="InterPro" id="IPR006311">
    <property type="entry name" value="TAT_signal"/>
</dbReference>
<evidence type="ECO:0000313" key="14">
    <source>
        <dbReference type="Proteomes" id="UP001596016"/>
    </source>
</evidence>
<evidence type="ECO:0000256" key="6">
    <source>
        <dbReference type="ARBA" id="ARBA00022723"/>
    </source>
</evidence>
<evidence type="ECO:0000256" key="9">
    <source>
        <dbReference type="ARBA" id="ARBA00031306"/>
    </source>
</evidence>
<dbReference type="Pfam" id="PF02424">
    <property type="entry name" value="ApbE"/>
    <property type="match status" value="1"/>
</dbReference>
<evidence type="ECO:0000256" key="10">
    <source>
        <dbReference type="ARBA" id="ARBA00048540"/>
    </source>
</evidence>
<protein>
    <recommendedName>
        <fullName evidence="3 11">FAD:protein FMN transferase</fullName>
        <ecNumber evidence="2 11">2.7.1.180</ecNumber>
    </recommendedName>
    <alternativeName>
        <fullName evidence="9 11">Flavin transferase</fullName>
    </alternativeName>
</protein>
<evidence type="ECO:0000256" key="4">
    <source>
        <dbReference type="ARBA" id="ARBA00022630"/>
    </source>
</evidence>
<proteinExistence type="inferred from homology"/>
<dbReference type="PANTHER" id="PTHR30040">
    <property type="entry name" value="THIAMINE BIOSYNTHESIS LIPOPROTEIN APBE"/>
    <property type="match status" value="1"/>
</dbReference>
<gene>
    <name evidence="13" type="ORF">ACFPLB_13540</name>
</gene>
<keyword evidence="12" id="KW-0732">Signal</keyword>
<keyword evidence="6 11" id="KW-0479">Metal-binding</keyword>
<feature type="chain" id="PRO_5045456827" description="FAD:protein FMN transferase" evidence="12">
    <location>
        <begin position="26"/>
        <end position="323"/>
    </location>
</feature>
<dbReference type="EMBL" id="JBHSLL010000051">
    <property type="protein sequence ID" value="MFC5386985.1"/>
    <property type="molecule type" value="Genomic_DNA"/>
</dbReference>
<reference evidence="14" key="1">
    <citation type="journal article" date="2019" name="Int. J. Syst. Evol. Microbiol.">
        <title>The Global Catalogue of Microorganisms (GCM) 10K type strain sequencing project: providing services to taxonomists for standard genome sequencing and annotation.</title>
        <authorList>
            <consortium name="The Broad Institute Genomics Platform"/>
            <consortium name="The Broad Institute Genome Sequencing Center for Infectious Disease"/>
            <person name="Wu L."/>
            <person name="Ma J."/>
        </authorList>
    </citation>
    <scope>NUCLEOTIDE SEQUENCE [LARGE SCALE GENOMIC DNA]</scope>
    <source>
        <strain evidence="14">CGMCC 4.1415</strain>
    </source>
</reference>
<dbReference type="SUPFAM" id="SSF143631">
    <property type="entry name" value="ApbE-like"/>
    <property type="match status" value="1"/>
</dbReference>
<accession>A0ABW0H124</accession>
<evidence type="ECO:0000256" key="3">
    <source>
        <dbReference type="ARBA" id="ARBA00016337"/>
    </source>
</evidence>
<comment type="similarity">
    <text evidence="11">Belongs to the ApbE family.</text>
</comment>
<dbReference type="PIRSF" id="PIRSF006268">
    <property type="entry name" value="ApbE"/>
    <property type="match status" value="1"/>
</dbReference>
<evidence type="ECO:0000313" key="13">
    <source>
        <dbReference type="EMBL" id="MFC5386985.1"/>
    </source>
</evidence>
<sequence length="323" mass="34037">MRFRHDRRRFLALSGAACLAAPALARGAPALAHIEGGAFGTGWRISLPDVAETGSLRMRVENLLADLDLAFSPWRGDSAISRFNSGAARDMAVSPEIAEVTREALAVADASEGRFDPTVGPLVARWGFGPIHQGRAGGWQGLAADDRHISKANPALTLDLCGIAKGHALDRVTALLLDGGHDHFLADLGGELAARGRHPSGRIWQVGIEDPRREATSLAGVLLLDGMAVATSGDRANGYDIGGRRFSHIIDPTSGEPVESRLASVSVRGATARQADGWATALMAAGDAGPELAKRQGLPALFLFREGGGLRRAVTGRFMQHLV</sequence>
<keyword evidence="8 11" id="KW-0460">Magnesium</keyword>
<keyword evidence="14" id="KW-1185">Reference proteome</keyword>
<dbReference type="InterPro" id="IPR024932">
    <property type="entry name" value="ApbE"/>
</dbReference>
<keyword evidence="4 11" id="KW-0285">Flavoprotein</keyword>
<keyword evidence="7 11" id="KW-0274">FAD</keyword>
<dbReference type="Gene3D" id="3.10.520.10">
    <property type="entry name" value="ApbE-like domains"/>
    <property type="match status" value="1"/>
</dbReference>
<dbReference type="EC" id="2.7.1.180" evidence="2 11"/>
<evidence type="ECO:0000256" key="5">
    <source>
        <dbReference type="ARBA" id="ARBA00022679"/>
    </source>
</evidence>
<evidence type="ECO:0000256" key="2">
    <source>
        <dbReference type="ARBA" id="ARBA00011955"/>
    </source>
</evidence>
<comment type="catalytic activity">
    <reaction evidence="10 11">
        <text>L-threonyl-[protein] + FAD = FMN-L-threonyl-[protein] + AMP + H(+)</text>
        <dbReference type="Rhea" id="RHEA:36847"/>
        <dbReference type="Rhea" id="RHEA-COMP:11060"/>
        <dbReference type="Rhea" id="RHEA-COMP:11061"/>
        <dbReference type="ChEBI" id="CHEBI:15378"/>
        <dbReference type="ChEBI" id="CHEBI:30013"/>
        <dbReference type="ChEBI" id="CHEBI:57692"/>
        <dbReference type="ChEBI" id="CHEBI:74257"/>
        <dbReference type="ChEBI" id="CHEBI:456215"/>
        <dbReference type="EC" id="2.7.1.180"/>
    </reaction>
</comment>
<feature type="signal peptide" evidence="12">
    <location>
        <begin position="1"/>
        <end position="25"/>
    </location>
</feature>
<evidence type="ECO:0000256" key="11">
    <source>
        <dbReference type="PIRNR" id="PIRNR006268"/>
    </source>
</evidence>
<dbReference type="InterPro" id="IPR003374">
    <property type="entry name" value="ApbE-like_sf"/>
</dbReference>
<evidence type="ECO:0000256" key="7">
    <source>
        <dbReference type="ARBA" id="ARBA00022827"/>
    </source>
</evidence>
<organism evidence="13 14">
    <name type="scientific">Aquamicrobium segne</name>
    <dbReference type="NCBI Taxonomy" id="469547"/>
    <lineage>
        <taxon>Bacteria</taxon>
        <taxon>Pseudomonadati</taxon>
        <taxon>Pseudomonadota</taxon>
        <taxon>Alphaproteobacteria</taxon>
        <taxon>Hyphomicrobiales</taxon>
        <taxon>Phyllobacteriaceae</taxon>
        <taxon>Aquamicrobium</taxon>
    </lineage>
</organism>
<comment type="caution">
    <text evidence="13">The sequence shown here is derived from an EMBL/GenBank/DDBJ whole genome shotgun (WGS) entry which is preliminary data.</text>
</comment>
<evidence type="ECO:0000256" key="1">
    <source>
        <dbReference type="ARBA" id="ARBA00001946"/>
    </source>
</evidence>
<dbReference type="PANTHER" id="PTHR30040:SF2">
    <property type="entry name" value="FAD:PROTEIN FMN TRANSFERASE"/>
    <property type="match status" value="1"/>
</dbReference>
<dbReference type="GO" id="GO:0016740">
    <property type="term" value="F:transferase activity"/>
    <property type="evidence" value="ECO:0007669"/>
    <property type="project" value="UniProtKB-KW"/>
</dbReference>
<evidence type="ECO:0000256" key="12">
    <source>
        <dbReference type="SAM" id="SignalP"/>
    </source>
</evidence>
<keyword evidence="5 11" id="KW-0808">Transferase</keyword>